<dbReference type="EMBL" id="JADEXQ010000074">
    <property type="protein sequence ID" value="MBE9031755.1"/>
    <property type="molecule type" value="Genomic_DNA"/>
</dbReference>
<dbReference type="GO" id="GO:0005524">
    <property type="term" value="F:ATP binding"/>
    <property type="evidence" value="ECO:0007669"/>
    <property type="project" value="UniProtKB-KW"/>
</dbReference>
<keyword evidence="3" id="KW-0547">Nucleotide-binding</keyword>
<feature type="transmembrane region" description="Helical" evidence="1">
    <location>
        <begin position="527"/>
        <end position="549"/>
    </location>
</feature>
<dbReference type="Proteomes" id="UP000625316">
    <property type="component" value="Unassembled WGS sequence"/>
</dbReference>
<protein>
    <submittedName>
        <fullName evidence="3">ATP-binding protein</fullName>
    </submittedName>
</protein>
<dbReference type="Pfam" id="PF13401">
    <property type="entry name" value="AAA_22"/>
    <property type="match status" value="1"/>
</dbReference>
<dbReference type="GO" id="GO:0016887">
    <property type="term" value="F:ATP hydrolysis activity"/>
    <property type="evidence" value="ECO:0007669"/>
    <property type="project" value="InterPro"/>
</dbReference>
<name>A0A928VNV2_9CYAN</name>
<comment type="caution">
    <text evidence="3">The sequence shown here is derived from an EMBL/GenBank/DDBJ whole genome shotgun (WGS) entry which is preliminary data.</text>
</comment>
<dbReference type="PANTHER" id="PTHR34301">
    <property type="entry name" value="DNA-BINDING PROTEIN-RELATED"/>
    <property type="match status" value="1"/>
</dbReference>
<dbReference type="RefSeq" id="WP_264326582.1">
    <property type="nucleotide sequence ID" value="NZ_JADEXQ010000074.1"/>
</dbReference>
<feature type="domain" description="ORC1/DEAH AAA+ ATPase" evidence="2">
    <location>
        <begin position="33"/>
        <end position="170"/>
    </location>
</feature>
<evidence type="ECO:0000313" key="4">
    <source>
        <dbReference type="Proteomes" id="UP000625316"/>
    </source>
</evidence>
<dbReference type="InterPro" id="IPR049945">
    <property type="entry name" value="AAA_22"/>
</dbReference>
<keyword evidence="1" id="KW-0812">Transmembrane</keyword>
<organism evidence="3 4">
    <name type="scientific">Romeriopsis navalis LEGE 11480</name>
    <dbReference type="NCBI Taxonomy" id="2777977"/>
    <lineage>
        <taxon>Bacteria</taxon>
        <taxon>Bacillati</taxon>
        <taxon>Cyanobacteriota</taxon>
        <taxon>Cyanophyceae</taxon>
        <taxon>Leptolyngbyales</taxon>
        <taxon>Leptolyngbyaceae</taxon>
        <taxon>Romeriopsis</taxon>
        <taxon>Romeriopsis navalis</taxon>
    </lineage>
</organism>
<keyword evidence="3" id="KW-0067">ATP-binding</keyword>
<proteinExistence type="predicted"/>
<dbReference type="Gene3D" id="3.40.50.300">
    <property type="entry name" value="P-loop containing nucleotide triphosphate hydrolases"/>
    <property type="match status" value="1"/>
</dbReference>
<evidence type="ECO:0000259" key="2">
    <source>
        <dbReference type="Pfam" id="PF13401"/>
    </source>
</evidence>
<dbReference type="InterPro" id="IPR027417">
    <property type="entry name" value="P-loop_NTPase"/>
</dbReference>
<dbReference type="PANTHER" id="PTHR34301:SF8">
    <property type="entry name" value="ATPASE DOMAIN-CONTAINING PROTEIN"/>
    <property type="match status" value="1"/>
</dbReference>
<keyword evidence="1" id="KW-0472">Membrane</keyword>
<gene>
    <name evidence="3" type="ORF">IQ266_18640</name>
</gene>
<reference evidence="3" key="1">
    <citation type="submission" date="2020-10" db="EMBL/GenBank/DDBJ databases">
        <authorList>
            <person name="Castelo-Branco R."/>
            <person name="Eusebio N."/>
            <person name="Adriana R."/>
            <person name="Vieira A."/>
            <person name="Brugerolle De Fraissinette N."/>
            <person name="Rezende De Castro R."/>
            <person name="Schneider M.P."/>
            <person name="Vasconcelos V."/>
            <person name="Leao P.N."/>
        </authorList>
    </citation>
    <scope>NUCLEOTIDE SEQUENCE</scope>
    <source>
        <strain evidence="3">LEGE 11480</strain>
    </source>
</reference>
<keyword evidence="1" id="KW-1133">Transmembrane helix</keyword>
<dbReference type="SUPFAM" id="SSF52540">
    <property type="entry name" value="P-loop containing nucleoside triphosphate hydrolases"/>
    <property type="match status" value="1"/>
</dbReference>
<feature type="transmembrane region" description="Helical" evidence="1">
    <location>
        <begin position="376"/>
        <end position="394"/>
    </location>
</feature>
<keyword evidence="4" id="KW-1185">Reference proteome</keyword>
<sequence>MKRFFYPNNDAKARATYTGRADDLQIIFDKLKRPQCLAIYGERRSGKTTTLRLINEIINGNYENTLDEFIDKYLKSKMQNEWSNYFEGFNSIYITLQGQESEASLTKKIYKRYTEAISANPSYKKIEKLEDLFTRIQNNCRQSNTFLVILFDEMEVLETFENQGRVVAELCCNRADFPNLLFVYTGSYNWKTRVSSPGSVFTNLSEYYLRSICEKDMRCFLLQPFQEEKIKDFIVYMSGGKPLYAQYIGEILMNRCSSDGHIKQKELRSKTLFKDIDSDLLLRIDECIFNERNLDEISKRILALLAHQPNQKESSIAKKLKLEKERTRKLLETLSKFGTLIRDQKTEKYSIAGKVIQEYGKTYYSNPMKKKHTRQILHWLMRFTFCSLLIAMSVKAWSYTHPDKEVIVKKLENLKIELQIQTPKSLESNEEGEFNIQIKNLSSKPLTDFHLELKSDNLVYQGYIKNNKGEKKYSSSIIIPIIRKSHWQKIRYEVLGCQASKDINSNLYIKDRTISFSTKCRLPIKKFVPLIQVLASIVGILSIFPGGLIKHITGFLTVFSRQNN</sequence>
<accession>A0A928VNV2</accession>
<evidence type="ECO:0000256" key="1">
    <source>
        <dbReference type="SAM" id="Phobius"/>
    </source>
</evidence>
<dbReference type="AlphaFoldDB" id="A0A928VNV2"/>
<evidence type="ECO:0000313" key="3">
    <source>
        <dbReference type="EMBL" id="MBE9031755.1"/>
    </source>
</evidence>